<dbReference type="SMART" id="SM00854">
    <property type="entry name" value="PGA_cap"/>
    <property type="match status" value="1"/>
</dbReference>
<dbReference type="SUPFAM" id="SSF56300">
    <property type="entry name" value="Metallo-dependent phosphatases"/>
    <property type="match status" value="1"/>
</dbReference>
<sequence length="391" mass="41673">MKDKSLLNKKHFILPVLIAGGIVLAWFACLAVGTKTGDDFRWYGFSDAFFRSRSEGGGVREINAGGGVADANGGNDRTAVISMVGDIMLASGVGEVIEKKGPGYPWQGVRDILAGADVTLGNLECAVSGKKYEPVLGKQYTFLAQPEALAGVRDAGIDVLTLANNHILDFGVAAMADTLQILEDNGIVSTGAGKDLLRAVSPVLIEKNGLRIGVLAFSYVFPQGWWVAGAGHPGLAGGYDYDLVYRLVQDLSARTDITVVSVHWGKELADRPTEAQKKLAHNLVDRGADVVLGHHPHVLQGLEIYNKGLIAYSLGNFIFTVSRDVRGRQSAILQADAGPGGITGARVIPAWIEYGFTVPADEKKHTVIIQRLQALSEPLGTAIDEKGEIAF</sequence>
<accession>A0A1I6CNH4</accession>
<evidence type="ECO:0000313" key="5">
    <source>
        <dbReference type="Proteomes" id="UP000199584"/>
    </source>
</evidence>
<dbReference type="PANTHER" id="PTHR33393">
    <property type="entry name" value="POLYGLUTAMINE SYNTHESIS ACCESSORY PROTEIN RV0574C-RELATED"/>
    <property type="match status" value="1"/>
</dbReference>
<evidence type="ECO:0000256" key="1">
    <source>
        <dbReference type="ARBA" id="ARBA00005662"/>
    </source>
</evidence>
<proteinExistence type="inferred from homology"/>
<protein>
    <submittedName>
        <fullName evidence="4">Poly-gamma-glutamate synthesis protein (Capsule biosynthesis protein)</fullName>
    </submittedName>
</protein>
<dbReference type="InterPro" id="IPR019079">
    <property type="entry name" value="Capsule_synth_CapA"/>
</dbReference>
<dbReference type="InterPro" id="IPR029052">
    <property type="entry name" value="Metallo-depent_PP-like"/>
</dbReference>
<evidence type="ECO:0000313" key="4">
    <source>
        <dbReference type="EMBL" id="SFQ94720.1"/>
    </source>
</evidence>
<dbReference type="STRING" id="39060.SAMN05660706_10141"/>
<dbReference type="Pfam" id="PF09587">
    <property type="entry name" value="PGA_cap"/>
    <property type="match status" value="1"/>
</dbReference>
<feature type="transmembrane region" description="Helical" evidence="2">
    <location>
        <begin position="12"/>
        <end position="33"/>
    </location>
</feature>
<organism evidence="4 5">
    <name type="scientific">Desulfoscipio geothermicus DSM 3669</name>
    <dbReference type="NCBI Taxonomy" id="1121426"/>
    <lineage>
        <taxon>Bacteria</taxon>
        <taxon>Bacillati</taxon>
        <taxon>Bacillota</taxon>
        <taxon>Clostridia</taxon>
        <taxon>Eubacteriales</taxon>
        <taxon>Desulfallaceae</taxon>
        <taxon>Desulfoscipio</taxon>
    </lineage>
</organism>
<dbReference type="PROSITE" id="PS51257">
    <property type="entry name" value="PROKAR_LIPOPROTEIN"/>
    <property type="match status" value="1"/>
</dbReference>
<gene>
    <name evidence="4" type="ORF">SAMN05660706_10141</name>
</gene>
<evidence type="ECO:0000259" key="3">
    <source>
        <dbReference type="SMART" id="SM00854"/>
    </source>
</evidence>
<keyword evidence="5" id="KW-1185">Reference proteome</keyword>
<keyword evidence="2" id="KW-1133">Transmembrane helix</keyword>
<dbReference type="RefSeq" id="WP_165608107.1">
    <property type="nucleotide sequence ID" value="NZ_FOYM01000001.1"/>
</dbReference>
<dbReference type="CDD" id="cd07381">
    <property type="entry name" value="MPP_CapA"/>
    <property type="match status" value="1"/>
</dbReference>
<name>A0A1I6CNH4_9FIRM</name>
<feature type="domain" description="Capsule synthesis protein CapA" evidence="3">
    <location>
        <begin position="80"/>
        <end position="321"/>
    </location>
</feature>
<comment type="similarity">
    <text evidence="1">Belongs to the CapA family.</text>
</comment>
<dbReference type="Proteomes" id="UP000199584">
    <property type="component" value="Unassembled WGS sequence"/>
</dbReference>
<evidence type="ECO:0000256" key="2">
    <source>
        <dbReference type="SAM" id="Phobius"/>
    </source>
</evidence>
<dbReference type="AlphaFoldDB" id="A0A1I6CNH4"/>
<dbReference type="Gene3D" id="3.60.21.10">
    <property type="match status" value="1"/>
</dbReference>
<dbReference type="EMBL" id="FOYM01000001">
    <property type="protein sequence ID" value="SFQ94720.1"/>
    <property type="molecule type" value="Genomic_DNA"/>
</dbReference>
<keyword evidence="2" id="KW-0812">Transmembrane</keyword>
<dbReference type="PANTHER" id="PTHR33393:SF13">
    <property type="entry name" value="PGA BIOSYNTHESIS PROTEIN CAPA"/>
    <property type="match status" value="1"/>
</dbReference>
<reference evidence="5" key="1">
    <citation type="submission" date="2016-10" db="EMBL/GenBank/DDBJ databases">
        <authorList>
            <person name="Varghese N."/>
            <person name="Submissions S."/>
        </authorList>
    </citation>
    <scope>NUCLEOTIDE SEQUENCE [LARGE SCALE GENOMIC DNA]</scope>
    <source>
        <strain evidence="5">DSM 3669</strain>
    </source>
</reference>
<keyword evidence="2" id="KW-0472">Membrane</keyword>
<dbReference type="InterPro" id="IPR052169">
    <property type="entry name" value="CW_Biosynth-Accessory"/>
</dbReference>